<feature type="domain" description="N-acyl amino acid synthase FeeM catalytic core" evidence="1">
    <location>
        <begin position="22"/>
        <end position="170"/>
    </location>
</feature>
<evidence type="ECO:0000259" key="1">
    <source>
        <dbReference type="Pfam" id="PF21926"/>
    </source>
</evidence>
<reference evidence="2 3" key="1">
    <citation type="journal article" date="2024" name="Int. J. Syst. Evol. Microbiol.">
        <title>Paenibacillus hexagrammi sp. nov., a novel bacterium isolated from the gut content of Hexagrammos agrammus.</title>
        <authorList>
            <person name="Jung H.K."/>
            <person name="Kim D.G."/>
            <person name="Zin H."/>
            <person name="Park J."/>
            <person name="Jung H."/>
            <person name="Kim Y.O."/>
            <person name="Kong H.J."/>
            <person name="Kim J.W."/>
            <person name="Kim Y.S."/>
        </authorList>
    </citation>
    <scope>NUCLEOTIDE SEQUENCE [LARGE SCALE GENOMIC DNA]</scope>
    <source>
        <strain evidence="2 3">YPD9-1</strain>
    </source>
</reference>
<dbReference type="SUPFAM" id="SSF55729">
    <property type="entry name" value="Acyl-CoA N-acyltransferases (Nat)"/>
    <property type="match status" value="1"/>
</dbReference>
<dbReference type="Proteomes" id="UP001649230">
    <property type="component" value="Chromosome"/>
</dbReference>
<sequence>MPEIDRYRFYEAAGPMRERAICLHHLRYREVGFFKEDEEDPYEVDSIYFVAEAAKESKIVGVTRLILTQLDELPTMKYFSLFDLEKAKLKNLDRLRYAEISAFTKLPEHDVGMGLIRTVLQYSKVTGVTHWICCIDERVYKYMHRMFKFPFKVVGAPKIYLGSTSIPCVLNLAECLATLETHRPMLHQYLTNDTHQPLEVVQS</sequence>
<dbReference type="Gene3D" id="3.40.630.30">
    <property type="match status" value="1"/>
</dbReference>
<dbReference type="InterPro" id="IPR016181">
    <property type="entry name" value="Acyl_CoA_acyltransferase"/>
</dbReference>
<dbReference type="EMBL" id="CP090978">
    <property type="protein sequence ID" value="UJF34623.1"/>
    <property type="molecule type" value="Genomic_DNA"/>
</dbReference>
<accession>A0ABY3SL78</accession>
<protein>
    <recommendedName>
        <fullName evidence="1">N-acyl amino acid synthase FeeM catalytic core domain-containing protein</fullName>
    </recommendedName>
</protein>
<name>A0ABY3SL78_9BACL</name>
<dbReference type="InterPro" id="IPR054597">
    <property type="entry name" value="FeeM_cat"/>
</dbReference>
<evidence type="ECO:0000313" key="3">
    <source>
        <dbReference type="Proteomes" id="UP001649230"/>
    </source>
</evidence>
<dbReference type="RefSeq" id="WP_235121197.1">
    <property type="nucleotide sequence ID" value="NZ_CP090978.1"/>
</dbReference>
<organism evidence="2 3">
    <name type="scientific">Paenibacillus hexagrammi</name>
    <dbReference type="NCBI Taxonomy" id="2908839"/>
    <lineage>
        <taxon>Bacteria</taxon>
        <taxon>Bacillati</taxon>
        <taxon>Bacillota</taxon>
        <taxon>Bacilli</taxon>
        <taxon>Bacillales</taxon>
        <taxon>Paenibacillaceae</taxon>
        <taxon>Paenibacillus</taxon>
    </lineage>
</organism>
<gene>
    <name evidence="2" type="ORF">L0M14_05455</name>
</gene>
<evidence type="ECO:0000313" key="2">
    <source>
        <dbReference type="EMBL" id="UJF34623.1"/>
    </source>
</evidence>
<keyword evidence="3" id="KW-1185">Reference proteome</keyword>
<dbReference type="Pfam" id="PF21926">
    <property type="entry name" value="FeeM"/>
    <property type="match status" value="1"/>
</dbReference>
<proteinExistence type="predicted"/>